<dbReference type="InterPro" id="IPR029036">
    <property type="entry name" value="P5CR_dimer"/>
</dbReference>
<dbReference type="AlphaFoldDB" id="A0A8C2P0Z4"/>
<dbReference type="Gene3D" id="1.10.3730.10">
    <property type="entry name" value="ProC C-terminal domain-like"/>
    <property type="match status" value="1"/>
</dbReference>
<dbReference type="GO" id="GO:0055129">
    <property type="term" value="P:L-proline biosynthetic process"/>
    <property type="evidence" value="ECO:0007669"/>
    <property type="project" value="UniProtKB-UniPathway"/>
</dbReference>
<dbReference type="GO" id="GO:0004735">
    <property type="term" value="F:pyrroline-5-carboxylate reductase activity"/>
    <property type="evidence" value="ECO:0007669"/>
    <property type="project" value="TreeGrafter"/>
</dbReference>
<accession>A0A8C2P0Z4</accession>
<dbReference type="PANTHER" id="PTHR11645:SF6">
    <property type="entry name" value="PYRROLINE-5-CARBOXYLATE REDUCTASE 1, MITOCHONDRIAL"/>
    <property type="match status" value="1"/>
</dbReference>
<feature type="domain" description="Pyrroline-5-carboxylate reductase dimerisation" evidence="1">
    <location>
        <begin position="49"/>
        <end position="95"/>
    </location>
</feature>
<protein>
    <recommendedName>
        <fullName evidence="1">Pyrroline-5-carboxylate reductase dimerisation domain-containing protein</fullName>
    </recommendedName>
</protein>
<name>A0A8C2P0Z4_CAPHI</name>
<evidence type="ECO:0000313" key="2">
    <source>
        <dbReference type="Ensembl" id="ENSCHIP00010011744.1"/>
    </source>
</evidence>
<reference evidence="2" key="1">
    <citation type="submission" date="2019-03" db="EMBL/GenBank/DDBJ databases">
        <title>Genome sequencing and reference-guided assembly of Black Bengal Goat (Capra hircus).</title>
        <authorList>
            <person name="Siddiki A.Z."/>
            <person name="Baten A."/>
            <person name="Billah M."/>
            <person name="Alam M.A.U."/>
            <person name="Shawrob K.S.M."/>
            <person name="Saha S."/>
            <person name="Chowdhury M."/>
            <person name="Rahman A.H."/>
            <person name="Stear M."/>
            <person name="Miah G."/>
            <person name="Das G.B."/>
            <person name="Hossain M.M."/>
            <person name="Kumkum M."/>
            <person name="Islam M.S."/>
            <person name="Mollah A.M."/>
            <person name="Ahsan A."/>
            <person name="Tusar F."/>
            <person name="Khan M.K.I."/>
        </authorList>
    </citation>
    <scope>NUCLEOTIDE SEQUENCE [LARGE SCALE GENOMIC DNA]</scope>
</reference>
<dbReference type="SUPFAM" id="SSF48179">
    <property type="entry name" value="6-phosphogluconate dehydrogenase C-terminal domain-like"/>
    <property type="match status" value="1"/>
</dbReference>
<dbReference type="InterPro" id="IPR008927">
    <property type="entry name" value="6-PGluconate_DH-like_C_sf"/>
</dbReference>
<proteinExistence type="predicted"/>
<organism evidence="2">
    <name type="scientific">Capra hircus</name>
    <name type="common">Goat</name>
    <dbReference type="NCBI Taxonomy" id="9925"/>
    <lineage>
        <taxon>Eukaryota</taxon>
        <taxon>Metazoa</taxon>
        <taxon>Chordata</taxon>
        <taxon>Craniata</taxon>
        <taxon>Vertebrata</taxon>
        <taxon>Euteleostomi</taxon>
        <taxon>Mammalia</taxon>
        <taxon>Eutheria</taxon>
        <taxon>Laurasiatheria</taxon>
        <taxon>Artiodactyla</taxon>
        <taxon>Ruminantia</taxon>
        <taxon>Pecora</taxon>
        <taxon>Bovidae</taxon>
        <taxon>Caprinae</taxon>
        <taxon>Capra</taxon>
    </lineage>
</organism>
<dbReference type="Pfam" id="PF14748">
    <property type="entry name" value="P5CR_dimer"/>
    <property type="match status" value="1"/>
</dbReference>
<dbReference type="PANTHER" id="PTHR11645">
    <property type="entry name" value="PYRROLINE-5-CARBOXYLATE REDUCTASE"/>
    <property type="match status" value="1"/>
</dbReference>
<dbReference type="Ensembl" id="ENSCHIT00010016605.1">
    <property type="protein sequence ID" value="ENSCHIP00010011744.1"/>
    <property type="gene ID" value="ENSCHIG00010008721.1"/>
</dbReference>
<reference evidence="2" key="2">
    <citation type="submission" date="2025-08" db="UniProtKB">
        <authorList>
            <consortium name="Ensembl"/>
        </authorList>
    </citation>
    <scope>IDENTIFICATION</scope>
</reference>
<sequence length="133" mass="14464">MAAGHTRKGEAEFLQILLEALRPWEKMPEPLGEVHAGHSSSDIGFGSFIEMRMPSGLAHRLAAQTLLGTAKRLLHKGPHPAQLRRDVCMPSGSTVIHRLRSTGSTCQSRAVRTAARSTVEVEAAICRSRKLGM</sequence>
<evidence type="ECO:0000259" key="1">
    <source>
        <dbReference type="Pfam" id="PF14748"/>
    </source>
</evidence>
<dbReference type="UniPathway" id="UPA00098">
    <property type="reaction ID" value="UER00361"/>
</dbReference>